<keyword evidence="1" id="KW-0812">Transmembrane</keyword>
<sequence length="104" mass="11342">MDVINNVTGELEFISAGQIDPDGNVELVFTHASDYTIVVDAKIMSDNGQADNKSDETIPAPKTDDSTSKYAWNNTIIIIIGICIILIVFGAVFYVRKKSGSEEE</sequence>
<accession>A0AAE3DAJ7</accession>
<evidence type="ECO:0000313" key="2">
    <source>
        <dbReference type="EMBL" id="MCC2121379.1"/>
    </source>
</evidence>
<evidence type="ECO:0000256" key="1">
    <source>
        <dbReference type="SAM" id="Phobius"/>
    </source>
</evidence>
<proteinExistence type="predicted"/>
<dbReference type="RefSeq" id="WP_227734032.1">
    <property type="nucleotide sequence ID" value="NZ_JAJEPV010000080.1"/>
</dbReference>
<gene>
    <name evidence="2" type="ORF">LKD75_17630</name>
</gene>
<dbReference type="EMBL" id="JAJEPV010000080">
    <property type="protein sequence ID" value="MCC2121379.1"/>
    <property type="molecule type" value="Genomic_DNA"/>
</dbReference>
<keyword evidence="1" id="KW-1133">Transmembrane helix</keyword>
<reference evidence="2 3" key="1">
    <citation type="submission" date="2021-10" db="EMBL/GenBank/DDBJ databases">
        <title>Anaerobic single-cell dispensing facilitates the cultivation of human gut bacteria.</title>
        <authorList>
            <person name="Afrizal A."/>
        </authorList>
    </citation>
    <scope>NUCLEOTIDE SEQUENCE [LARGE SCALE GENOMIC DNA]</scope>
    <source>
        <strain evidence="2 3">CLA-AA-H273</strain>
    </source>
</reference>
<protein>
    <submittedName>
        <fullName evidence="2">Uncharacterized protein</fullName>
    </submittedName>
</protein>
<evidence type="ECO:0000313" key="3">
    <source>
        <dbReference type="Proteomes" id="UP001197795"/>
    </source>
</evidence>
<dbReference type="AlphaFoldDB" id="A0AAE3DAJ7"/>
<name>A0AAE3DAJ7_9FIRM</name>
<dbReference type="Proteomes" id="UP001197795">
    <property type="component" value="Unassembled WGS sequence"/>
</dbReference>
<organism evidence="2 3">
    <name type="scientific">Waltera acetigignens</name>
    <dbReference type="NCBI Taxonomy" id="2981769"/>
    <lineage>
        <taxon>Bacteria</taxon>
        <taxon>Bacillati</taxon>
        <taxon>Bacillota</taxon>
        <taxon>Clostridia</taxon>
        <taxon>Lachnospirales</taxon>
        <taxon>Lachnospiraceae</taxon>
        <taxon>Waltera</taxon>
    </lineage>
</organism>
<keyword evidence="1" id="KW-0472">Membrane</keyword>
<comment type="caution">
    <text evidence="2">The sequence shown here is derived from an EMBL/GenBank/DDBJ whole genome shotgun (WGS) entry which is preliminary data.</text>
</comment>
<feature type="transmembrane region" description="Helical" evidence="1">
    <location>
        <begin position="76"/>
        <end position="95"/>
    </location>
</feature>
<keyword evidence="3" id="KW-1185">Reference proteome</keyword>